<dbReference type="EMBL" id="CP093313">
    <property type="protein sequence ID" value="UWZ81723.1"/>
    <property type="molecule type" value="Genomic_DNA"/>
</dbReference>
<accession>A0A9J7BH51</accession>
<feature type="chain" id="PRO_5039912784" evidence="1">
    <location>
        <begin position="21"/>
        <end position="218"/>
    </location>
</feature>
<evidence type="ECO:0000256" key="1">
    <source>
        <dbReference type="SAM" id="SignalP"/>
    </source>
</evidence>
<dbReference type="AlphaFoldDB" id="A0A9J7BH51"/>
<organism evidence="2 3">
    <name type="scientific">Occallatibacter riparius</name>
    <dbReference type="NCBI Taxonomy" id="1002689"/>
    <lineage>
        <taxon>Bacteria</taxon>
        <taxon>Pseudomonadati</taxon>
        <taxon>Acidobacteriota</taxon>
        <taxon>Terriglobia</taxon>
        <taxon>Terriglobales</taxon>
        <taxon>Acidobacteriaceae</taxon>
        <taxon>Occallatibacter</taxon>
    </lineage>
</organism>
<keyword evidence="1" id="KW-0732">Signal</keyword>
<dbReference type="KEGG" id="orp:MOP44_14130"/>
<dbReference type="Proteomes" id="UP001059380">
    <property type="component" value="Chromosome"/>
</dbReference>
<evidence type="ECO:0000313" key="2">
    <source>
        <dbReference type="EMBL" id="UWZ81723.1"/>
    </source>
</evidence>
<evidence type="ECO:0000313" key="3">
    <source>
        <dbReference type="Proteomes" id="UP001059380"/>
    </source>
</evidence>
<gene>
    <name evidence="2" type="ORF">MOP44_14130</name>
</gene>
<name>A0A9J7BH51_9BACT</name>
<dbReference type="RefSeq" id="WP_260790588.1">
    <property type="nucleotide sequence ID" value="NZ_CP093313.1"/>
</dbReference>
<feature type="signal peptide" evidence="1">
    <location>
        <begin position="1"/>
        <end position="20"/>
    </location>
</feature>
<reference evidence="2" key="1">
    <citation type="submission" date="2021-04" db="EMBL/GenBank/DDBJ databases">
        <title>Phylogenetic analysis of Acidobacteriaceae.</title>
        <authorList>
            <person name="Qiu L."/>
            <person name="Zhang Q."/>
        </authorList>
    </citation>
    <scope>NUCLEOTIDE SEQUENCE</scope>
    <source>
        <strain evidence="2">DSM 25168</strain>
    </source>
</reference>
<keyword evidence="3" id="KW-1185">Reference proteome</keyword>
<sequence>MQLRLVGSLTALSLCGVALFAQTSAPNAQERSETTKTVHQLFVEDQEDSSSGPNGGPGFTEEEYKKRVAVRQATVRAMLAAGEVKTGDDFRDAAFLFQHGDSPDDFLFAHILAMEAVYRGTTSARFIAAATLDRYLQFIKQPQVFGTQYVLDRNIPLAKNNSGLPLPFGRTLAPYNESFLSDQVRTDFCVPTLAQQKENVALFNAGKWPRETMHPACH</sequence>
<proteinExistence type="predicted"/>
<protein>
    <submittedName>
        <fullName evidence="2">Uncharacterized protein</fullName>
    </submittedName>
</protein>